<feature type="transmembrane region" description="Helical" evidence="7">
    <location>
        <begin position="447"/>
        <end position="464"/>
    </location>
</feature>
<evidence type="ECO:0000313" key="10">
    <source>
        <dbReference type="Proteomes" id="UP000469559"/>
    </source>
</evidence>
<dbReference type="Proteomes" id="UP000469559">
    <property type="component" value="Unassembled WGS sequence"/>
</dbReference>
<dbReference type="OrthoDB" id="3936150at2759"/>
<dbReference type="GO" id="GO:0015606">
    <property type="term" value="F:spermidine transmembrane transporter activity"/>
    <property type="evidence" value="ECO:0007669"/>
    <property type="project" value="TreeGrafter"/>
</dbReference>
<dbReference type="GO" id="GO:0005886">
    <property type="term" value="C:plasma membrane"/>
    <property type="evidence" value="ECO:0007669"/>
    <property type="project" value="TreeGrafter"/>
</dbReference>
<evidence type="ECO:0000256" key="2">
    <source>
        <dbReference type="ARBA" id="ARBA00008335"/>
    </source>
</evidence>
<gene>
    <name evidence="9" type="primary">TPO4</name>
    <name evidence="9" type="ORF">LARI1_G008109</name>
</gene>
<reference evidence="9 10" key="1">
    <citation type="submission" date="2018-05" db="EMBL/GenBank/DDBJ databases">
        <title>Whole genome sequencing for identification of molecular markers to develop diagnostic detection tools for the regulated plant pathogen Lachnellula willkommii.</title>
        <authorList>
            <person name="Giroux E."/>
            <person name="Bilodeau G."/>
        </authorList>
    </citation>
    <scope>NUCLEOTIDE SEQUENCE [LARGE SCALE GENOMIC DNA]</scope>
    <source>
        <strain evidence="9 10">CBS 203.66</strain>
    </source>
</reference>
<organism evidence="9 10">
    <name type="scientific">Lachnellula arida</name>
    <dbReference type="NCBI Taxonomy" id="1316785"/>
    <lineage>
        <taxon>Eukaryota</taxon>
        <taxon>Fungi</taxon>
        <taxon>Dikarya</taxon>
        <taxon>Ascomycota</taxon>
        <taxon>Pezizomycotina</taxon>
        <taxon>Leotiomycetes</taxon>
        <taxon>Helotiales</taxon>
        <taxon>Lachnaceae</taxon>
        <taxon>Lachnellula</taxon>
    </lineage>
</organism>
<dbReference type="InterPro" id="IPR020846">
    <property type="entry name" value="MFS_dom"/>
</dbReference>
<feature type="transmembrane region" description="Helical" evidence="7">
    <location>
        <begin position="70"/>
        <end position="91"/>
    </location>
</feature>
<dbReference type="InterPro" id="IPR036259">
    <property type="entry name" value="MFS_trans_sf"/>
</dbReference>
<dbReference type="PROSITE" id="PS50850">
    <property type="entry name" value="MFS"/>
    <property type="match status" value="1"/>
</dbReference>
<feature type="transmembrane region" description="Helical" evidence="7">
    <location>
        <begin position="333"/>
        <end position="352"/>
    </location>
</feature>
<feature type="transmembrane region" description="Helical" evidence="7">
    <location>
        <begin position="138"/>
        <end position="156"/>
    </location>
</feature>
<feature type="domain" description="Major facilitator superfamily (MFS) profile" evidence="8">
    <location>
        <begin position="72"/>
        <end position="502"/>
    </location>
</feature>
<feature type="transmembrane region" description="Helical" evidence="7">
    <location>
        <begin position="103"/>
        <end position="126"/>
    </location>
</feature>
<dbReference type="GO" id="GO:0000297">
    <property type="term" value="F:spermine transmembrane transporter activity"/>
    <property type="evidence" value="ECO:0007669"/>
    <property type="project" value="TreeGrafter"/>
</dbReference>
<evidence type="ECO:0000256" key="1">
    <source>
        <dbReference type="ARBA" id="ARBA00004141"/>
    </source>
</evidence>
<keyword evidence="10" id="KW-1185">Reference proteome</keyword>
<dbReference type="FunFam" id="1.20.1250.20:FF:000082">
    <property type="entry name" value="MFS multidrug transporter, putative"/>
    <property type="match status" value="1"/>
</dbReference>
<sequence>MTVGQRDGGGILSTSDSLSPAKTGEEKEAKKDLGESVPCARNGNQAPTVMDWDGPNDPDNPQTWSRSKKMYHILVPTILGFVVSLGTSLYPPSIDAISHHFHASNEVSLIGFTTFVLGLGLGPVLGSPASETLGRRPVYLLTIPLFGLFTLGAGLARNVQTVIICRFFAGLFGGPALAVGAGTNADLYPPDKRVFTTSLFTLGPFFATGVGPVIGSYVDSRKGWRWVEWTSIFFALFGFIFSLFTQETYKKIILTKRAKARGATLPPALTGLAFFKHMMTVVLFRPIHMLFTEPIVASFAIYVSFNFAVLFGFLASIPVIFTTVYGFSHAQSGLPFISIAIGCLLSIPTMLLQDRIFYRKAVRKAAAAGKGSAAAVAPEHRLYGAMLGSVGLPVSLFWFAWTAQESVHWSVPIVGLVPFAWGNISVFISCVLYMIDTYMAANGASAMAANGLARYIAGAFFPLFTVQMYNGMGFQWASSFLGFVTVVLLPVPWVLFLFGEKIRRRSGYDTWKG</sequence>
<feature type="compositionally biased region" description="Gly residues" evidence="6">
    <location>
        <begin position="1"/>
        <end position="11"/>
    </location>
</feature>
<dbReference type="AlphaFoldDB" id="A0A8T9B1I9"/>
<dbReference type="PANTHER" id="PTHR23502:SF38">
    <property type="entry name" value="POLYAMINE TRANSPORTER 4"/>
    <property type="match status" value="1"/>
</dbReference>
<comment type="subcellular location">
    <subcellularLocation>
        <location evidence="1">Membrane</location>
        <topology evidence="1">Multi-pass membrane protein</topology>
    </subcellularLocation>
</comment>
<dbReference type="PANTHER" id="PTHR23502">
    <property type="entry name" value="MAJOR FACILITATOR SUPERFAMILY"/>
    <property type="match status" value="1"/>
</dbReference>
<evidence type="ECO:0000256" key="6">
    <source>
        <dbReference type="SAM" id="MobiDB-lite"/>
    </source>
</evidence>
<evidence type="ECO:0000256" key="7">
    <source>
        <dbReference type="SAM" id="Phobius"/>
    </source>
</evidence>
<feature type="transmembrane region" description="Helical" evidence="7">
    <location>
        <begin position="296"/>
        <end position="321"/>
    </location>
</feature>
<comment type="similarity">
    <text evidence="2">Belongs to the major facilitator superfamily.</text>
</comment>
<dbReference type="Pfam" id="PF07690">
    <property type="entry name" value="MFS_1"/>
    <property type="match status" value="1"/>
</dbReference>
<evidence type="ECO:0000256" key="5">
    <source>
        <dbReference type="ARBA" id="ARBA00023136"/>
    </source>
</evidence>
<feature type="transmembrane region" description="Helical" evidence="7">
    <location>
        <begin position="382"/>
        <end position="401"/>
    </location>
</feature>
<feature type="region of interest" description="Disordered" evidence="6">
    <location>
        <begin position="1"/>
        <end position="62"/>
    </location>
</feature>
<evidence type="ECO:0000313" key="9">
    <source>
        <dbReference type="EMBL" id="TVY13840.1"/>
    </source>
</evidence>
<dbReference type="InterPro" id="IPR011701">
    <property type="entry name" value="MFS"/>
</dbReference>
<keyword evidence="3 7" id="KW-0812">Transmembrane</keyword>
<feature type="transmembrane region" description="Helical" evidence="7">
    <location>
        <begin position="413"/>
        <end position="435"/>
    </location>
</feature>
<feature type="transmembrane region" description="Helical" evidence="7">
    <location>
        <begin position="163"/>
        <end position="182"/>
    </location>
</feature>
<protein>
    <submittedName>
        <fullName evidence="9">Polyamine transporter 4</fullName>
    </submittedName>
</protein>
<evidence type="ECO:0000256" key="4">
    <source>
        <dbReference type="ARBA" id="ARBA00022989"/>
    </source>
</evidence>
<feature type="transmembrane region" description="Helical" evidence="7">
    <location>
        <begin position="226"/>
        <end position="245"/>
    </location>
</feature>
<keyword evidence="4 7" id="KW-1133">Transmembrane helix</keyword>
<dbReference type="SUPFAM" id="SSF103473">
    <property type="entry name" value="MFS general substrate transporter"/>
    <property type="match status" value="1"/>
</dbReference>
<accession>A0A8T9B1I9</accession>
<proteinExistence type="inferred from homology"/>
<feature type="transmembrane region" description="Helical" evidence="7">
    <location>
        <begin position="476"/>
        <end position="498"/>
    </location>
</feature>
<name>A0A8T9B1I9_9HELO</name>
<dbReference type="CDD" id="cd17323">
    <property type="entry name" value="MFS_Tpo1_MDR_like"/>
    <property type="match status" value="1"/>
</dbReference>
<evidence type="ECO:0000259" key="8">
    <source>
        <dbReference type="PROSITE" id="PS50850"/>
    </source>
</evidence>
<dbReference type="EMBL" id="QGMF01000837">
    <property type="protein sequence ID" value="TVY13840.1"/>
    <property type="molecule type" value="Genomic_DNA"/>
</dbReference>
<feature type="transmembrane region" description="Helical" evidence="7">
    <location>
        <begin position="265"/>
        <end position="284"/>
    </location>
</feature>
<feature type="transmembrane region" description="Helical" evidence="7">
    <location>
        <begin position="194"/>
        <end position="214"/>
    </location>
</feature>
<feature type="compositionally biased region" description="Basic and acidic residues" evidence="6">
    <location>
        <begin position="23"/>
        <end position="34"/>
    </location>
</feature>
<keyword evidence="5 7" id="KW-0472">Membrane</keyword>
<comment type="caution">
    <text evidence="9">The sequence shown here is derived from an EMBL/GenBank/DDBJ whole genome shotgun (WGS) entry which is preliminary data.</text>
</comment>
<evidence type="ECO:0000256" key="3">
    <source>
        <dbReference type="ARBA" id="ARBA00022692"/>
    </source>
</evidence>
<dbReference type="Gene3D" id="1.20.1250.20">
    <property type="entry name" value="MFS general substrate transporter like domains"/>
    <property type="match status" value="1"/>
</dbReference>